<comment type="caution">
    <text evidence="3">The sequence shown here is derived from an EMBL/GenBank/DDBJ whole genome shotgun (WGS) entry which is preliminary data.</text>
</comment>
<keyword evidence="1" id="KW-1133">Transmembrane helix</keyword>
<reference evidence="3 4" key="1">
    <citation type="submission" date="2020-05" db="EMBL/GenBank/DDBJ databases">
        <title>Azospirillum oleiclasticum sp. nov, a nitrogen-fixing and heavy crude oil-emulsifying bacterium isolated from the crude oil of Yumen Oilfield.</title>
        <authorList>
            <person name="Wu D."/>
            <person name="Cai M."/>
            <person name="Zhang X."/>
        </authorList>
    </citation>
    <scope>NUCLEOTIDE SEQUENCE [LARGE SCALE GENOMIC DNA]</scope>
    <source>
        <strain evidence="3 4">ROY-1-1-2</strain>
    </source>
</reference>
<feature type="domain" description="YMGG-like Gly-zipper" evidence="2">
    <location>
        <begin position="25"/>
        <end position="66"/>
    </location>
</feature>
<keyword evidence="1" id="KW-0812">Transmembrane</keyword>
<dbReference type="Pfam" id="PF13441">
    <property type="entry name" value="Gly-zipper_YMGG"/>
    <property type="match status" value="1"/>
</dbReference>
<keyword evidence="1" id="KW-0472">Membrane</keyword>
<dbReference type="RefSeq" id="WP_180285390.1">
    <property type="nucleotide sequence ID" value="NZ_JABFDB010000028.1"/>
</dbReference>
<gene>
    <name evidence="3" type="ORF">HND93_28305</name>
</gene>
<keyword evidence="4" id="KW-1185">Reference proteome</keyword>
<dbReference type="Proteomes" id="UP000584642">
    <property type="component" value="Unassembled WGS sequence"/>
</dbReference>
<dbReference type="InterPro" id="IPR027367">
    <property type="entry name" value="Gly-zipper_YMGG"/>
</dbReference>
<evidence type="ECO:0000313" key="3">
    <source>
        <dbReference type="EMBL" id="NYZ23620.1"/>
    </source>
</evidence>
<dbReference type="EMBL" id="JABFDB010000028">
    <property type="protein sequence ID" value="NYZ23620.1"/>
    <property type="molecule type" value="Genomic_DNA"/>
</dbReference>
<accession>A0ABX2TIN6</accession>
<sequence>MIRTLSAVVLGAFLLSGCSLTSRENRALTGGAVGAAGGAVVGAVAGGSALVGGLVGGAAGAAIGALTDDGDNRRGRGHRHHD</sequence>
<organism evidence="3 4">
    <name type="scientific">Azospirillum oleiclasticum</name>
    <dbReference type="NCBI Taxonomy" id="2735135"/>
    <lineage>
        <taxon>Bacteria</taxon>
        <taxon>Pseudomonadati</taxon>
        <taxon>Pseudomonadota</taxon>
        <taxon>Alphaproteobacteria</taxon>
        <taxon>Rhodospirillales</taxon>
        <taxon>Azospirillaceae</taxon>
        <taxon>Azospirillum</taxon>
    </lineage>
</organism>
<feature type="transmembrane region" description="Helical" evidence="1">
    <location>
        <begin position="39"/>
        <end position="66"/>
    </location>
</feature>
<evidence type="ECO:0000313" key="4">
    <source>
        <dbReference type="Proteomes" id="UP000584642"/>
    </source>
</evidence>
<name>A0ABX2TIN6_9PROT</name>
<dbReference type="PROSITE" id="PS51257">
    <property type="entry name" value="PROKAR_LIPOPROTEIN"/>
    <property type="match status" value="1"/>
</dbReference>
<evidence type="ECO:0000259" key="2">
    <source>
        <dbReference type="Pfam" id="PF13441"/>
    </source>
</evidence>
<evidence type="ECO:0000256" key="1">
    <source>
        <dbReference type="SAM" id="Phobius"/>
    </source>
</evidence>
<proteinExistence type="predicted"/>
<protein>
    <recommendedName>
        <fullName evidence="2">YMGG-like Gly-zipper domain-containing protein</fullName>
    </recommendedName>
</protein>